<dbReference type="GO" id="GO:0016805">
    <property type="term" value="F:dipeptidase activity"/>
    <property type="evidence" value="ECO:0007669"/>
    <property type="project" value="TreeGrafter"/>
</dbReference>
<sequence>MSEKQSATALVAATAERLRDDFIKVSDEIWGHAELRFVEHQSAAAQISVLEKYGFTIRRQVAGIDTAFIAEKGDEGPVIAFLGEFDALSAMSQEAGASEQKPIKPGATGHGCGHNLLGAGSMLAAATLTDVARETGHPVRVRYYGCPGEEGGSGKAFMARDGLFDDVDVAFTWHPAPITGARSNENLAVIGVYYKFSGRSAHASHSAHLGRSAVDAMGLMHVGANFLREHVGPNVRMHYAITNGGGSSPNVVQAAAETLFYVRATDLADVLEVAERLHDVARGAALMTGTSVEITVERGSSNLIPNPVMESVLHNKLLELGPIPFDESDHAYAAALQKTFPPNAVDACLELYHFSEDAVHNRVDRDAPLHTGIRRYEGAPHFRAGSTDVGDVSWVTPTAQCWTATWALGTPGHSWQVVAQGKTPAAHKAMVHAAKTLAAGAAELLMNPAQMEAAKAEWHRRLGGKPYVSPIPEGVQPQPPHEVA</sequence>
<dbReference type="OrthoDB" id="9781032at2"/>
<keyword evidence="1 3" id="KW-0378">Hydrolase</keyword>
<dbReference type="PANTHER" id="PTHR30575:SF0">
    <property type="entry name" value="XAA-ARG DIPEPTIDASE"/>
    <property type="match status" value="1"/>
</dbReference>
<keyword evidence="4" id="KW-1185">Reference proteome</keyword>
<dbReference type="SUPFAM" id="SSF53187">
    <property type="entry name" value="Zn-dependent exopeptidases"/>
    <property type="match status" value="1"/>
</dbReference>
<comment type="caution">
    <text evidence="3">The sequence shown here is derived from an EMBL/GenBank/DDBJ whole genome shotgun (WGS) entry which is preliminary data.</text>
</comment>
<evidence type="ECO:0000256" key="1">
    <source>
        <dbReference type="ARBA" id="ARBA00022801"/>
    </source>
</evidence>
<accession>A0A411YXA6</accession>
<evidence type="ECO:0000313" key="4">
    <source>
        <dbReference type="Proteomes" id="UP000284547"/>
    </source>
</evidence>
<protein>
    <submittedName>
        <fullName evidence="3">Amidohydrolase</fullName>
    </submittedName>
</protein>
<dbReference type="Gene3D" id="3.40.630.10">
    <property type="entry name" value="Zn peptidases"/>
    <property type="match status" value="2"/>
</dbReference>
<dbReference type="GO" id="GO:0005737">
    <property type="term" value="C:cytoplasm"/>
    <property type="evidence" value="ECO:0007669"/>
    <property type="project" value="TreeGrafter"/>
</dbReference>
<dbReference type="InterPro" id="IPR017145">
    <property type="entry name" value="Aminobenzoyl-glu_utiliz_pB"/>
</dbReference>
<dbReference type="AlphaFoldDB" id="A0A411YXA6"/>
<dbReference type="PANTHER" id="PTHR30575">
    <property type="entry name" value="PEPTIDASE M20"/>
    <property type="match status" value="1"/>
</dbReference>
<dbReference type="EMBL" id="QWEY01000016">
    <property type="protein sequence ID" value="RGP35418.1"/>
    <property type="molecule type" value="Genomic_DNA"/>
</dbReference>
<dbReference type="Proteomes" id="UP000284547">
    <property type="component" value="Unassembled WGS sequence"/>
</dbReference>
<dbReference type="NCBIfam" id="TIGR01891">
    <property type="entry name" value="amidohydrolases"/>
    <property type="match status" value="1"/>
</dbReference>
<dbReference type="GO" id="GO:0071713">
    <property type="term" value="F:para-aminobenzoyl-glutamate hydrolase activity"/>
    <property type="evidence" value="ECO:0007669"/>
    <property type="project" value="TreeGrafter"/>
</dbReference>
<proteinExistence type="predicted"/>
<dbReference type="GO" id="GO:0046657">
    <property type="term" value="P:folic acid catabolic process"/>
    <property type="evidence" value="ECO:0007669"/>
    <property type="project" value="TreeGrafter"/>
</dbReference>
<dbReference type="Pfam" id="PF07687">
    <property type="entry name" value="M20_dimer"/>
    <property type="match status" value="1"/>
</dbReference>
<gene>
    <name evidence="3" type="ORF">D1012_20250</name>
</gene>
<dbReference type="InterPro" id="IPR002933">
    <property type="entry name" value="Peptidase_M20"/>
</dbReference>
<dbReference type="InterPro" id="IPR036264">
    <property type="entry name" value="Bact_exopeptidase_dim_dom"/>
</dbReference>
<dbReference type="InterPro" id="IPR052030">
    <property type="entry name" value="Peptidase_M20/M20A_hydrolases"/>
</dbReference>
<feature type="domain" description="Peptidase M20 dimerisation" evidence="2">
    <location>
        <begin position="190"/>
        <end position="282"/>
    </location>
</feature>
<dbReference type="SUPFAM" id="SSF55031">
    <property type="entry name" value="Bacterial exopeptidase dimerisation domain"/>
    <property type="match status" value="1"/>
</dbReference>
<dbReference type="RefSeq" id="WP_118155936.1">
    <property type="nucleotide sequence ID" value="NZ_QWEY01000016.1"/>
</dbReference>
<evidence type="ECO:0000259" key="2">
    <source>
        <dbReference type="Pfam" id="PF07687"/>
    </source>
</evidence>
<organism evidence="3 4">
    <name type="scientific">Pseudotabrizicola alkalilacus</name>
    <dbReference type="NCBI Taxonomy" id="2305252"/>
    <lineage>
        <taxon>Bacteria</taxon>
        <taxon>Pseudomonadati</taxon>
        <taxon>Pseudomonadota</taxon>
        <taxon>Alphaproteobacteria</taxon>
        <taxon>Rhodobacterales</taxon>
        <taxon>Paracoccaceae</taxon>
        <taxon>Pseudotabrizicola</taxon>
    </lineage>
</organism>
<name>A0A411YXA6_9RHOB</name>
<dbReference type="InterPro" id="IPR011650">
    <property type="entry name" value="Peptidase_M20_dimer"/>
</dbReference>
<dbReference type="InterPro" id="IPR017439">
    <property type="entry name" value="Amidohydrolase"/>
</dbReference>
<evidence type="ECO:0000313" key="3">
    <source>
        <dbReference type="EMBL" id="RGP35418.1"/>
    </source>
</evidence>
<dbReference type="Gene3D" id="3.30.70.360">
    <property type="match status" value="1"/>
</dbReference>
<reference evidence="3 4" key="1">
    <citation type="submission" date="2018-08" db="EMBL/GenBank/DDBJ databases">
        <title>Flavobacterium tibetense sp. nov., isolated from a wetland YonghuCo on Tibetan Plateau.</title>
        <authorList>
            <person name="Phurbu D."/>
            <person name="Lu H."/>
            <person name="Xing P."/>
        </authorList>
    </citation>
    <scope>NUCLEOTIDE SEQUENCE [LARGE SCALE GENOMIC DNA]</scope>
    <source>
        <strain evidence="3 4">DJC</strain>
    </source>
</reference>
<dbReference type="PIRSF" id="PIRSF037227">
    <property type="entry name" value="Aminobenzoyl-glu_utiliz_pB"/>
    <property type="match status" value="1"/>
</dbReference>
<dbReference type="Pfam" id="PF01546">
    <property type="entry name" value="Peptidase_M20"/>
    <property type="match status" value="1"/>
</dbReference>